<dbReference type="GO" id="GO:0003700">
    <property type="term" value="F:DNA-binding transcription factor activity"/>
    <property type="evidence" value="ECO:0007669"/>
    <property type="project" value="InterPro"/>
</dbReference>
<evidence type="ECO:0000256" key="9">
    <source>
        <dbReference type="ARBA" id="ARBA00023159"/>
    </source>
</evidence>
<evidence type="ECO:0000256" key="1">
    <source>
        <dbReference type="ARBA" id="ARBA00004123"/>
    </source>
</evidence>
<accession>A0A915JRZ5</accession>
<dbReference type="Gene3D" id="2.60.40.630">
    <property type="entry name" value="STAT transcription factor, DNA-binding domain"/>
    <property type="match status" value="1"/>
</dbReference>
<dbReference type="Pfam" id="PF02864">
    <property type="entry name" value="STAT_bind"/>
    <property type="match status" value="1"/>
</dbReference>
<dbReference type="InterPro" id="IPR001217">
    <property type="entry name" value="STAT"/>
</dbReference>
<dbReference type="SUPFAM" id="SSF47655">
    <property type="entry name" value="STAT"/>
    <property type="match status" value="1"/>
</dbReference>
<organism evidence="15 16">
    <name type="scientific">Romanomermis culicivorax</name>
    <name type="common">Nematode worm</name>
    <dbReference type="NCBI Taxonomy" id="13658"/>
    <lineage>
        <taxon>Eukaryota</taxon>
        <taxon>Metazoa</taxon>
        <taxon>Ecdysozoa</taxon>
        <taxon>Nematoda</taxon>
        <taxon>Enoplea</taxon>
        <taxon>Dorylaimia</taxon>
        <taxon>Mermithida</taxon>
        <taxon>Mermithoidea</taxon>
        <taxon>Mermithidae</taxon>
        <taxon>Romanomermis</taxon>
    </lineage>
</organism>
<dbReference type="WBParaSite" id="nRc.2.0.1.t29006-RA">
    <property type="protein sequence ID" value="nRc.2.0.1.t29006-RA"/>
    <property type="gene ID" value="nRc.2.0.1.g29006"/>
</dbReference>
<dbReference type="InterPro" id="IPR015988">
    <property type="entry name" value="STAT_TF_CC"/>
</dbReference>
<evidence type="ECO:0000256" key="10">
    <source>
        <dbReference type="ARBA" id="ARBA00023163"/>
    </source>
</evidence>
<dbReference type="PANTHER" id="PTHR11801">
    <property type="entry name" value="SIGNAL TRANSDUCER AND ACTIVATOR OF TRANSCRIPTION"/>
    <property type="match status" value="1"/>
</dbReference>
<evidence type="ECO:0000313" key="16">
    <source>
        <dbReference type="WBParaSite" id="nRc.2.0.1.t29006-RA"/>
    </source>
</evidence>
<protein>
    <submittedName>
        <fullName evidence="16">Signal transducer and activator of transcription</fullName>
    </submittedName>
</protein>
<evidence type="ECO:0000256" key="4">
    <source>
        <dbReference type="ARBA" id="ARBA00022490"/>
    </source>
</evidence>
<dbReference type="InterPro" id="IPR036860">
    <property type="entry name" value="SH2_dom_sf"/>
</dbReference>
<keyword evidence="9" id="KW-0010">Activator</keyword>
<keyword evidence="6" id="KW-0727">SH2 domain</keyword>
<reference evidence="16" key="1">
    <citation type="submission" date="2022-11" db="UniProtKB">
        <authorList>
            <consortium name="WormBaseParasite"/>
        </authorList>
    </citation>
    <scope>IDENTIFICATION</scope>
</reference>
<dbReference type="GO" id="GO:0005737">
    <property type="term" value="C:cytoplasm"/>
    <property type="evidence" value="ECO:0007669"/>
    <property type="project" value="UniProtKB-SubCell"/>
</dbReference>
<dbReference type="InterPro" id="IPR008967">
    <property type="entry name" value="p53-like_TF_DNA-bd_sf"/>
</dbReference>
<dbReference type="InterPro" id="IPR013800">
    <property type="entry name" value="STAT_TF_alpha"/>
</dbReference>
<comment type="subcellular location">
    <subcellularLocation>
        <location evidence="2">Cytoplasm</location>
    </subcellularLocation>
    <subcellularLocation>
        <location evidence="1">Nucleus</location>
    </subcellularLocation>
</comment>
<dbReference type="SUPFAM" id="SSF55550">
    <property type="entry name" value="SH2 domain"/>
    <property type="match status" value="1"/>
</dbReference>
<keyword evidence="10" id="KW-0804">Transcription</keyword>
<evidence type="ECO:0000259" key="13">
    <source>
        <dbReference type="Pfam" id="PF02864"/>
    </source>
</evidence>
<dbReference type="AlphaFoldDB" id="A0A915JRZ5"/>
<dbReference type="Gene3D" id="1.10.238.10">
    <property type="entry name" value="EF-hand"/>
    <property type="match status" value="1"/>
</dbReference>
<dbReference type="Gene3D" id="1.20.1050.20">
    <property type="entry name" value="STAT transcription factor, all-alpha domain"/>
    <property type="match status" value="1"/>
</dbReference>
<evidence type="ECO:0000256" key="5">
    <source>
        <dbReference type="ARBA" id="ARBA00022553"/>
    </source>
</evidence>
<dbReference type="CDD" id="cd09919">
    <property type="entry name" value="SH2_STAT_family"/>
    <property type="match status" value="1"/>
</dbReference>
<evidence type="ECO:0000256" key="6">
    <source>
        <dbReference type="ARBA" id="ARBA00022999"/>
    </source>
</evidence>
<dbReference type="InterPro" id="IPR012345">
    <property type="entry name" value="STAT_TF_DNA-bd_N"/>
</dbReference>
<keyword evidence="7" id="KW-0805">Transcription regulation</keyword>
<name>A0A915JRZ5_ROMCU</name>
<evidence type="ECO:0000256" key="7">
    <source>
        <dbReference type="ARBA" id="ARBA00023015"/>
    </source>
</evidence>
<comment type="similarity">
    <text evidence="3">Belongs to the transcription factor STAT family.</text>
</comment>
<keyword evidence="11" id="KW-0539">Nucleus</keyword>
<dbReference type="GO" id="GO:0007165">
    <property type="term" value="P:signal transduction"/>
    <property type="evidence" value="ECO:0007669"/>
    <property type="project" value="InterPro"/>
</dbReference>
<feature type="domain" description="STAT transcription factor all-alpha" evidence="12">
    <location>
        <begin position="16"/>
        <end position="188"/>
    </location>
</feature>
<feature type="domain" description="Signal transducer and activator of transcription linker" evidence="14">
    <location>
        <begin position="299"/>
        <end position="373"/>
    </location>
</feature>
<dbReference type="InterPro" id="IPR048988">
    <property type="entry name" value="STAT_linker"/>
</dbReference>
<keyword evidence="8" id="KW-0238">DNA-binding</keyword>
<dbReference type="InterPro" id="IPR013801">
    <property type="entry name" value="STAT_TF_DNA-bd"/>
</dbReference>
<evidence type="ECO:0000259" key="14">
    <source>
        <dbReference type="Pfam" id="PF21354"/>
    </source>
</evidence>
<evidence type="ECO:0000256" key="3">
    <source>
        <dbReference type="ARBA" id="ARBA00005586"/>
    </source>
</evidence>
<dbReference type="Proteomes" id="UP000887565">
    <property type="component" value="Unplaced"/>
</dbReference>
<dbReference type="OMA" id="ASERMLM"/>
<dbReference type="SUPFAM" id="SSF49417">
    <property type="entry name" value="p53-like transcription factors"/>
    <property type="match status" value="1"/>
</dbReference>
<feature type="domain" description="STAT transcription factor DNA-binding" evidence="13">
    <location>
        <begin position="212"/>
        <end position="260"/>
    </location>
</feature>
<evidence type="ECO:0000256" key="2">
    <source>
        <dbReference type="ARBA" id="ARBA00004496"/>
    </source>
</evidence>
<dbReference type="GO" id="GO:0003677">
    <property type="term" value="F:DNA binding"/>
    <property type="evidence" value="ECO:0007669"/>
    <property type="project" value="UniProtKB-KW"/>
</dbReference>
<dbReference type="GO" id="GO:0005634">
    <property type="term" value="C:nucleus"/>
    <property type="evidence" value="ECO:0007669"/>
    <property type="project" value="UniProtKB-SubCell"/>
</dbReference>
<dbReference type="Gene3D" id="3.30.505.10">
    <property type="entry name" value="SH2 domain"/>
    <property type="match status" value="1"/>
</dbReference>
<evidence type="ECO:0000259" key="12">
    <source>
        <dbReference type="Pfam" id="PF01017"/>
    </source>
</evidence>
<evidence type="ECO:0000256" key="8">
    <source>
        <dbReference type="ARBA" id="ARBA00023125"/>
    </source>
</evidence>
<dbReference type="Pfam" id="PF01017">
    <property type="entry name" value="STAT_alpha"/>
    <property type="match status" value="1"/>
</dbReference>
<evidence type="ECO:0000313" key="15">
    <source>
        <dbReference type="Proteomes" id="UP000887565"/>
    </source>
</evidence>
<sequence>MVLHLLAPVERDLLCLSEKTKSCDALWQQAKEYQNQFVGKLSEIQRLRQFLNQNRQAVNGAAKSDQQQMEKCQKFVEETSKHAGQIYQRLVETRKNILLLIKQCSDQTSIIRNDLVNKLLLEWKRHQKLAQIGLPFEKSDESLNKIALQFENLTEELWQLRTYSLWMKEHLEQAPNLPDNNVQLCLSVLTPIINSLTKELEELVSSSFIVSKQPPVVLKQHNKFAAEIRLLIGDKLGIRFLNLKVNVKLISEENARGLKDRAVEICSTLSLPVKITVHGSQERLSQAMILWDHAFAPAESPFNVPECVEWVQLADALQSKFKIHTGTTRPLSKSDLDYVHEKLLGSSGNQISLTRFCKEPMREDVDFSFWAWFFEIMVLIKQKLQKCWDDGLVKGFIGRQAAADLVLSQPQPSFLLRFSDTLLGGLSISFLASLDDGNLEVLPLAPFTIKDLDHLSLPQRIIGCPSLQHIDFICGADGNYDRNLLLKDIDAGKRKELSKDAHSYVVPELIMVVPSKSGSDLNMMSPNMYNSSSPDQSNFMNQFDTNLFSPSMTSPLDSTLDASFPT</sequence>
<evidence type="ECO:0000256" key="11">
    <source>
        <dbReference type="ARBA" id="ARBA00023242"/>
    </source>
</evidence>
<proteinExistence type="inferred from homology"/>
<keyword evidence="5" id="KW-0597">Phosphoprotein</keyword>
<dbReference type="Pfam" id="PF21354">
    <property type="entry name" value="STAT_linker"/>
    <property type="match status" value="1"/>
</dbReference>
<keyword evidence="4" id="KW-0963">Cytoplasm</keyword>
<keyword evidence="15" id="KW-1185">Reference proteome</keyword>